<evidence type="ECO:0008006" key="3">
    <source>
        <dbReference type="Google" id="ProtNLM"/>
    </source>
</evidence>
<evidence type="ECO:0000313" key="1">
    <source>
        <dbReference type="EMBL" id="SKC68275.1"/>
    </source>
</evidence>
<dbReference type="RefSeq" id="WP_079728642.1">
    <property type="nucleotide sequence ID" value="NZ_FUZP01000003.1"/>
</dbReference>
<evidence type="ECO:0000313" key="2">
    <source>
        <dbReference type="Proteomes" id="UP000190857"/>
    </source>
</evidence>
<dbReference type="Pfam" id="PF03013">
    <property type="entry name" value="Pyr_excise"/>
    <property type="match status" value="1"/>
</dbReference>
<organism evidence="1 2">
    <name type="scientific">Okibacterium fritillariae</name>
    <dbReference type="NCBI Taxonomy" id="123320"/>
    <lineage>
        <taxon>Bacteria</taxon>
        <taxon>Bacillati</taxon>
        <taxon>Actinomycetota</taxon>
        <taxon>Actinomycetes</taxon>
        <taxon>Micrococcales</taxon>
        <taxon>Microbacteriaceae</taxon>
        <taxon>Okibacterium</taxon>
    </lineage>
</organism>
<dbReference type="OrthoDB" id="5513015at2"/>
<dbReference type="Proteomes" id="UP000190857">
    <property type="component" value="Unassembled WGS sequence"/>
</dbReference>
<dbReference type="STRING" id="123320.SAMN06309945_2613"/>
<keyword evidence="2" id="KW-1185">Reference proteome</keyword>
<protein>
    <recommendedName>
        <fullName evidence="3">Pyrimidine dimer DNA glycosylase /DNA-(Apurinic or apyrimidinic site) lyase</fullName>
    </recommendedName>
</protein>
<sequence>MQTFVPFADFDESARVLDDRRLGKQRVETLQIMRALTIPTYGWQNHPVTRMWRGYRAALMDYQEATCAEWVRRGFGDTCLEKTLDDLATAPADLDAYISETFERPPWLADETIMISHRSNLLRKYPEFYAPLFPDVPPDLDYVWPVTGPTV</sequence>
<name>A0A1T5KXT0_9MICO</name>
<dbReference type="InterPro" id="IPR004260">
    <property type="entry name" value="Pyr-dimer_DNA_glycosylase"/>
</dbReference>
<dbReference type="NCBIfam" id="NF038085">
    <property type="entry name" value="MSMEG_6728_fam"/>
    <property type="match status" value="1"/>
</dbReference>
<gene>
    <name evidence="1" type="ORF">SAMN06309945_2613</name>
</gene>
<accession>A0A1T5KXT0</accession>
<dbReference type="EMBL" id="FUZP01000003">
    <property type="protein sequence ID" value="SKC68275.1"/>
    <property type="molecule type" value="Genomic_DNA"/>
</dbReference>
<proteinExistence type="predicted"/>
<reference evidence="1 2" key="1">
    <citation type="submission" date="2017-02" db="EMBL/GenBank/DDBJ databases">
        <authorList>
            <person name="Peterson S.W."/>
        </authorList>
    </citation>
    <scope>NUCLEOTIDE SEQUENCE [LARGE SCALE GENOMIC DNA]</scope>
    <source>
        <strain evidence="1 2">VKM Ac-2059</strain>
    </source>
</reference>
<dbReference type="AlphaFoldDB" id="A0A1T5KXT0"/>